<dbReference type="Proteomes" id="UP000183832">
    <property type="component" value="Unassembled WGS sequence"/>
</dbReference>
<organism evidence="1 2">
    <name type="scientific">Clunio marinus</name>
    <dbReference type="NCBI Taxonomy" id="568069"/>
    <lineage>
        <taxon>Eukaryota</taxon>
        <taxon>Metazoa</taxon>
        <taxon>Ecdysozoa</taxon>
        <taxon>Arthropoda</taxon>
        <taxon>Hexapoda</taxon>
        <taxon>Insecta</taxon>
        <taxon>Pterygota</taxon>
        <taxon>Neoptera</taxon>
        <taxon>Endopterygota</taxon>
        <taxon>Diptera</taxon>
        <taxon>Nematocera</taxon>
        <taxon>Chironomoidea</taxon>
        <taxon>Chironomidae</taxon>
        <taxon>Clunio</taxon>
    </lineage>
</organism>
<name>A0A1J1IGK1_9DIPT</name>
<evidence type="ECO:0000313" key="1">
    <source>
        <dbReference type="EMBL" id="CRK99373.1"/>
    </source>
</evidence>
<evidence type="ECO:0000313" key="2">
    <source>
        <dbReference type="Proteomes" id="UP000183832"/>
    </source>
</evidence>
<keyword evidence="2" id="KW-1185">Reference proteome</keyword>
<dbReference type="OrthoDB" id="8064698at2759"/>
<protein>
    <submittedName>
        <fullName evidence="1">CLUMA_CG012761, isoform A</fullName>
    </submittedName>
</protein>
<accession>A0A1J1IGK1</accession>
<dbReference type="EMBL" id="CVRI01000050">
    <property type="protein sequence ID" value="CRK99373.1"/>
    <property type="molecule type" value="Genomic_DNA"/>
</dbReference>
<reference evidence="1 2" key="1">
    <citation type="submission" date="2015-04" db="EMBL/GenBank/DDBJ databases">
        <authorList>
            <person name="Syromyatnikov M.Y."/>
            <person name="Popov V.N."/>
        </authorList>
    </citation>
    <scope>NUCLEOTIDE SEQUENCE [LARGE SCALE GENOMIC DNA]</scope>
</reference>
<dbReference type="AlphaFoldDB" id="A0A1J1IGK1"/>
<dbReference type="STRING" id="568069.A0A1J1IGK1"/>
<gene>
    <name evidence="1" type="ORF">CLUMA_CG012761</name>
</gene>
<sequence>MKSKQVKSSGYTVFLSGAVKAEGIFNLNASLGLNYSMKIEMLRWNISIWQKFFKFGINKGLVIKHLIEVLPPEFCRFIIFNHLESLEKRRQNAGHLFIAGILNGTIDSNELLSALNINTSMMTSRTAPLLRDLSRHKTDYGRNNPLSRMAREFKEVQSHFEFHRKKEDSKNKLKLN</sequence>
<proteinExistence type="predicted"/>